<dbReference type="EMBL" id="MHKB01000011">
    <property type="protein sequence ID" value="OGY78971.1"/>
    <property type="molecule type" value="Genomic_DNA"/>
</dbReference>
<proteinExistence type="predicted"/>
<dbReference type="Proteomes" id="UP000177165">
    <property type="component" value="Unassembled WGS sequence"/>
</dbReference>
<sequence>MTEQVQCPSRPLFVHVTLSWLATLSVADLRKAVYMHNGDRAVVIRIGSLSGRVGAFMLYDHRAFSVTTVRMSCHDLEWQRSVLVALGQPALATWKQTQHGIVIQLNFPGETLAQYSVPAICLSVYWLPKGAVQHNEALWHWSTLGSGVIPSEFRLFLTDDQHTVIGRGQEYSFEASDRVRPVWKADKRRRKHVVPGPAFQKSKSESVALVPIVETTPVVPLSNDLPNSRSSTPELASCIALERVLPSVEALLPWRPEQPAD</sequence>
<organism evidence="1 2">
    <name type="scientific">Candidatus Kerfeldbacteria bacterium RIFCSPHIGHO2_02_FULL_42_14</name>
    <dbReference type="NCBI Taxonomy" id="1798540"/>
    <lineage>
        <taxon>Bacteria</taxon>
        <taxon>Candidatus Kerfeldiibacteriota</taxon>
    </lineage>
</organism>
<dbReference type="STRING" id="1798540.A3B74_03720"/>
<gene>
    <name evidence="1" type="ORF">A3B74_03720</name>
</gene>
<comment type="caution">
    <text evidence="1">The sequence shown here is derived from an EMBL/GenBank/DDBJ whole genome shotgun (WGS) entry which is preliminary data.</text>
</comment>
<protein>
    <submittedName>
        <fullName evidence="1">Uncharacterized protein</fullName>
    </submittedName>
</protein>
<accession>A0A1G2AQ09</accession>
<name>A0A1G2AQ09_9BACT</name>
<evidence type="ECO:0000313" key="2">
    <source>
        <dbReference type="Proteomes" id="UP000177165"/>
    </source>
</evidence>
<dbReference type="AlphaFoldDB" id="A0A1G2AQ09"/>
<reference evidence="1 2" key="1">
    <citation type="journal article" date="2016" name="Nat. Commun.">
        <title>Thousands of microbial genomes shed light on interconnected biogeochemical processes in an aquifer system.</title>
        <authorList>
            <person name="Anantharaman K."/>
            <person name="Brown C.T."/>
            <person name="Hug L.A."/>
            <person name="Sharon I."/>
            <person name="Castelle C.J."/>
            <person name="Probst A.J."/>
            <person name="Thomas B.C."/>
            <person name="Singh A."/>
            <person name="Wilkins M.J."/>
            <person name="Karaoz U."/>
            <person name="Brodie E.L."/>
            <person name="Williams K.H."/>
            <person name="Hubbard S.S."/>
            <person name="Banfield J.F."/>
        </authorList>
    </citation>
    <scope>NUCLEOTIDE SEQUENCE [LARGE SCALE GENOMIC DNA]</scope>
</reference>
<evidence type="ECO:0000313" key="1">
    <source>
        <dbReference type="EMBL" id="OGY78971.1"/>
    </source>
</evidence>